<feature type="region of interest" description="Disordered" evidence="1">
    <location>
        <begin position="39"/>
        <end position="75"/>
    </location>
</feature>
<dbReference type="Proteomes" id="UP000813018">
    <property type="component" value="Unassembled WGS sequence"/>
</dbReference>
<protein>
    <submittedName>
        <fullName evidence="2">Uncharacterized protein</fullName>
    </submittedName>
</protein>
<reference evidence="2 3" key="1">
    <citation type="journal article" date="2016" name="Int. J. Syst. Evol. Microbiol.">
        <title>Pontibacter aydingkolensis sp. nov., isolated from soil of a salt lake.</title>
        <authorList>
            <person name="Osman G."/>
            <person name="Zhang T."/>
            <person name="Lou K."/>
            <person name="Gao Y."/>
            <person name="Chang W."/>
            <person name="Lin Q."/>
            <person name="Yang H.M."/>
            <person name="Huo X.D."/>
            <person name="Wang N."/>
        </authorList>
    </citation>
    <scope>NUCLEOTIDE SEQUENCE [LARGE SCALE GENOMIC DNA]</scope>
    <source>
        <strain evidence="2 3">KACC 19255</strain>
    </source>
</reference>
<dbReference type="EMBL" id="JAHYXK010000018">
    <property type="protein sequence ID" value="MBW7468744.1"/>
    <property type="molecule type" value="Genomic_DNA"/>
</dbReference>
<gene>
    <name evidence="2" type="ORF">K0O23_16835</name>
</gene>
<evidence type="ECO:0000313" key="2">
    <source>
        <dbReference type="EMBL" id="MBW7468744.1"/>
    </source>
</evidence>
<dbReference type="RefSeq" id="WP_354353682.1">
    <property type="nucleotide sequence ID" value="NZ_JBEPLK010000018.1"/>
</dbReference>
<accession>A0ABS7CY27</accession>
<keyword evidence="3" id="KW-1185">Reference proteome</keyword>
<comment type="caution">
    <text evidence="2">The sequence shown here is derived from an EMBL/GenBank/DDBJ whole genome shotgun (WGS) entry which is preliminary data.</text>
</comment>
<organism evidence="2 3">
    <name type="scientific">Pontibacter aydingkolensis</name>
    <dbReference type="NCBI Taxonomy" id="1911536"/>
    <lineage>
        <taxon>Bacteria</taxon>
        <taxon>Pseudomonadati</taxon>
        <taxon>Bacteroidota</taxon>
        <taxon>Cytophagia</taxon>
        <taxon>Cytophagales</taxon>
        <taxon>Hymenobacteraceae</taxon>
        <taxon>Pontibacter</taxon>
    </lineage>
</organism>
<sequence>MIREMHSAGLLLLVVFLNLFFVQLACSLPHLMQKLGPPASAYQENDSHGHNHSHDNTTANISSRHHNSEDDSHNSCCTEQSNSPFIKSSVDSCWSAFVKGQTSPLALLTYTFYNFFTKSVMEVVSHAPPEDLPPKIPDIRIFLQSLILFDILYRL</sequence>
<feature type="compositionally biased region" description="Basic and acidic residues" evidence="1">
    <location>
        <begin position="45"/>
        <end position="55"/>
    </location>
</feature>
<evidence type="ECO:0000313" key="3">
    <source>
        <dbReference type="Proteomes" id="UP000813018"/>
    </source>
</evidence>
<name>A0ABS7CY27_9BACT</name>
<proteinExistence type="predicted"/>
<evidence type="ECO:0000256" key="1">
    <source>
        <dbReference type="SAM" id="MobiDB-lite"/>
    </source>
</evidence>